<organism evidence="1 2">
    <name type="scientific">Pythium oligandrum</name>
    <name type="common">Mycoparasitic fungus</name>
    <dbReference type="NCBI Taxonomy" id="41045"/>
    <lineage>
        <taxon>Eukaryota</taxon>
        <taxon>Sar</taxon>
        <taxon>Stramenopiles</taxon>
        <taxon>Oomycota</taxon>
        <taxon>Peronosporomycetes</taxon>
        <taxon>Pythiales</taxon>
        <taxon>Pythiaceae</taxon>
        <taxon>Pythium</taxon>
    </lineage>
</organism>
<dbReference type="OrthoDB" id="124121at2759"/>
<dbReference type="InterPro" id="IPR002110">
    <property type="entry name" value="Ankyrin_rpt"/>
</dbReference>
<proteinExistence type="predicted"/>
<dbReference type="InterPro" id="IPR052391">
    <property type="entry name" value="E3_Ligase-Neurotoxin"/>
</dbReference>
<dbReference type="SUPFAM" id="SSF48403">
    <property type="entry name" value="Ankyrin repeat"/>
    <property type="match status" value="1"/>
</dbReference>
<dbReference type="SMART" id="SM00248">
    <property type="entry name" value="ANK"/>
    <property type="match status" value="6"/>
</dbReference>
<dbReference type="Gene3D" id="1.25.40.20">
    <property type="entry name" value="Ankyrin repeat-containing domain"/>
    <property type="match status" value="2"/>
</dbReference>
<evidence type="ECO:0000313" key="2">
    <source>
        <dbReference type="Proteomes" id="UP000794436"/>
    </source>
</evidence>
<evidence type="ECO:0000313" key="1">
    <source>
        <dbReference type="EMBL" id="TMW67188.1"/>
    </source>
</evidence>
<dbReference type="EMBL" id="SPLM01000005">
    <property type="protein sequence ID" value="TMW67188.1"/>
    <property type="molecule type" value="Genomic_DNA"/>
</dbReference>
<dbReference type="Pfam" id="PF12796">
    <property type="entry name" value="Ank_2"/>
    <property type="match status" value="1"/>
</dbReference>
<accession>A0A8K1CQL8</accession>
<dbReference type="AlphaFoldDB" id="A0A8K1CQL8"/>
<sequence length="421" mass="47136">MDGAALHALYRAIDDGDLAAIRQFFVRLKATRASSQQRRFEWHSSAKTLRWSLFFTTIRRNHLNVLGWVLSPVGCEEIDDTAYNMVTQIARTAIKMKRQDNTDVLELILQSTLLMEVLTPTERQSALQFILNDACLHGHVNLIQLAVAHGAAVNGRFDECPSLQHCVSGKNIECVEKLVECGVFGVRVSAFVRSESYEMTVALVKNEVDLRGEPHRWSPLHEAVYGDKYDVVKALLTVGNVDVNASDEYGITPLMIAVRWPFRSESSHSLVLILVKHGANPGQQCHSGETALHFAVRGDEVGEMNREGAAFLAKQDPGIINIPDNNGTTPLLALTRKYTASAHAYNAEDLDVLMSYGADPHIRDNQGESAHDWFLEDENGRLYMQSRRCFFSSETDAEVRSRHKDLGHLVTWTKLHASKQQ</sequence>
<comment type="caution">
    <text evidence="1">The sequence shown here is derived from an EMBL/GenBank/DDBJ whole genome shotgun (WGS) entry which is preliminary data.</text>
</comment>
<dbReference type="PANTHER" id="PTHR24133">
    <property type="entry name" value="ANKYRIN DOMAIN-CONTAINING"/>
    <property type="match status" value="1"/>
</dbReference>
<evidence type="ECO:0008006" key="3">
    <source>
        <dbReference type="Google" id="ProtNLM"/>
    </source>
</evidence>
<name>A0A8K1CQL8_PYTOL</name>
<dbReference type="Proteomes" id="UP000794436">
    <property type="component" value="Unassembled WGS sequence"/>
</dbReference>
<keyword evidence="2" id="KW-1185">Reference proteome</keyword>
<protein>
    <recommendedName>
        <fullName evidence="3">Ankyrin repeat protein</fullName>
    </recommendedName>
</protein>
<dbReference type="PANTHER" id="PTHR24133:SF40">
    <property type="entry name" value="ANKYRIN REPEAT DOMAIN 44"/>
    <property type="match status" value="1"/>
</dbReference>
<gene>
    <name evidence="1" type="ORF">Poli38472_012304</name>
</gene>
<dbReference type="InterPro" id="IPR036770">
    <property type="entry name" value="Ankyrin_rpt-contain_sf"/>
</dbReference>
<reference evidence="1" key="1">
    <citation type="submission" date="2019-03" db="EMBL/GenBank/DDBJ databases">
        <title>Long read genome sequence of the mycoparasitic Pythium oligandrum ATCC 38472 isolated from sugarbeet rhizosphere.</title>
        <authorList>
            <person name="Gaulin E."/>
        </authorList>
    </citation>
    <scope>NUCLEOTIDE SEQUENCE</scope>
    <source>
        <strain evidence="1">ATCC 38472_TT</strain>
    </source>
</reference>